<gene>
    <name evidence="1" type="ORF">EDD19_10588</name>
</gene>
<proteinExistence type="predicted"/>
<accession>A0A4R3ZWU7</accession>
<organism evidence="1 2">
    <name type="scientific">Dietzia cinnamea</name>
    <dbReference type="NCBI Taxonomy" id="321318"/>
    <lineage>
        <taxon>Bacteria</taxon>
        <taxon>Bacillati</taxon>
        <taxon>Actinomycetota</taxon>
        <taxon>Actinomycetes</taxon>
        <taxon>Mycobacteriales</taxon>
        <taxon>Dietziaceae</taxon>
        <taxon>Dietzia</taxon>
    </lineage>
</organism>
<dbReference type="EMBL" id="SMCX01000005">
    <property type="protein sequence ID" value="TCW25030.1"/>
    <property type="molecule type" value="Genomic_DNA"/>
</dbReference>
<dbReference type="RefSeq" id="WP_131885381.1">
    <property type="nucleotide sequence ID" value="NZ_CP143053.1"/>
</dbReference>
<sequence>MTSALGLLGERGIGPDMVLRGFLAPSVATQLLYDLSLAVWAREAGSDEPLPSAPTMQPWLRYVEDCLSSCRGADGEITLDHLLHETRRGARRHHIDRWIEEAAAAHLIAWKLEGYERTEAVLDHRVSAGGQSVSRWVYERFTRTSPQEWCTRSVELEIAWTSDPQGISGLTGISVDVLAERRFPKPVLWNALGLSVVSELQRGDSESVDAEQVLEDILLAIQVGDRFAAVHRARKAWLNDPQNAVWGNALAFCSIPDDPELAIRLLKTVPNEVENVSKSVNLAAAYIVLGDLERAGRQFDSIGGRVAAWYWDPASLWTGNPVAVEIEPTRWLDSAREMLRAASGE</sequence>
<dbReference type="Proteomes" id="UP000295805">
    <property type="component" value="Unassembled WGS sequence"/>
</dbReference>
<dbReference type="GeneID" id="89531650"/>
<reference evidence="1 2" key="1">
    <citation type="submission" date="2019-03" db="EMBL/GenBank/DDBJ databases">
        <title>Root nodule microbial communities of legume samples collected from USA, Mexico and Botswana.</title>
        <authorList>
            <person name="Hirsch A."/>
        </authorList>
    </citation>
    <scope>NUCLEOTIDE SEQUENCE [LARGE SCALE GENOMIC DNA]</scope>
    <source>
        <strain evidence="1 2">55</strain>
    </source>
</reference>
<evidence type="ECO:0000313" key="2">
    <source>
        <dbReference type="Proteomes" id="UP000295805"/>
    </source>
</evidence>
<evidence type="ECO:0000313" key="1">
    <source>
        <dbReference type="EMBL" id="TCW25030.1"/>
    </source>
</evidence>
<dbReference type="AlphaFoldDB" id="A0A4R3ZWU7"/>
<name>A0A4R3ZWU7_9ACTN</name>
<comment type="caution">
    <text evidence="1">The sequence shown here is derived from an EMBL/GenBank/DDBJ whole genome shotgun (WGS) entry which is preliminary data.</text>
</comment>
<protein>
    <submittedName>
        <fullName evidence="1">Uncharacterized protein</fullName>
    </submittedName>
</protein>